<dbReference type="RefSeq" id="WP_161025659.1">
    <property type="nucleotide sequence ID" value="NZ_WWCJ01000007.1"/>
</dbReference>
<feature type="transmembrane region" description="Helical" evidence="6">
    <location>
        <begin position="144"/>
        <end position="166"/>
    </location>
</feature>
<comment type="caution">
    <text evidence="8">The sequence shown here is derived from an EMBL/GenBank/DDBJ whole genome shotgun (WGS) entry which is preliminary data.</text>
</comment>
<dbReference type="InterPro" id="IPR017850">
    <property type="entry name" value="Alkaline_phosphatase_core_sf"/>
</dbReference>
<feature type="transmembrane region" description="Helical" evidence="6">
    <location>
        <begin position="56"/>
        <end position="80"/>
    </location>
</feature>
<evidence type="ECO:0000256" key="4">
    <source>
        <dbReference type="ARBA" id="ARBA00022989"/>
    </source>
</evidence>
<organism evidence="8 9">
    <name type="scientific">Pseudoduganella guangdongensis</name>
    <dbReference type="NCBI Taxonomy" id="2692179"/>
    <lineage>
        <taxon>Bacteria</taxon>
        <taxon>Pseudomonadati</taxon>
        <taxon>Pseudomonadota</taxon>
        <taxon>Betaproteobacteria</taxon>
        <taxon>Burkholderiales</taxon>
        <taxon>Oxalobacteraceae</taxon>
        <taxon>Telluria group</taxon>
        <taxon>Pseudoduganella</taxon>
    </lineage>
</organism>
<feature type="transmembrane region" description="Helical" evidence="6">
    <location>
        <begin position="187"/>
        <end position="205"/>
    </location>
</feature>
<proteinExistence type="predicted"/>
<dbReference type="SUPFAM" id="SSF53649">
    <property type="entry name" value="Alkaline phosphatase-like"/>
    <property type="match status" value="1"/>
</dbReference>
<dbReference type="EMBL" id="WWCJ01000007">
    <property type="protein sequence ID" value="MYN02652.1"/>
    <property type="molecule type" value="Genomic_DNA"/>
</dbReference>
<keyword evidence="5 6" id="KW-0472">Membrane</keyword>
<dbReference type="InterPro" id="IPR050448">
    <property type="entry name" value="OpgB/LTA_synthase_biosynth"/>
</dbReference>
<feature type="transmembrane region" description="Helical" evidence="6">
    <location>
        <begin position="92"/>
        <end position="112"/>
    </location>
</feature>
<evidence type="ECO:0000313" key="9">
    <source>
        <dbReference type="Proteomes" id="UP000448575"/>
    </source>
</evidence>
<dbReference type="PANTHER" id="PTHR47371:SF3">
    <property type="entry name" value="PHOSPHOGLYCEROL TRANSFERASE I"/>
    <property type="match status" value="1"/>
</dbReference>
<name>A0A6N9HI07_9BURK</name>
<evidence type="ECO:0000256" key="1">
    <source>
        <dbReference type="ARBA" id="ARBA00004651"/>
    </source>
</evidence>
<dbReference type="PANTHER" id="PTHR47371">
    <property type="entry name" value="LIPOTEICHOIC ACID SYNTHASE"/>
    <property type="match status" value="1"/>
</dbReference>
<sequence length="627" mass="68690">MFSYLRRSSRSMGLYVCAIALFLTLTDLVLLEKKYNIFSGGFLQDAQLSGADERSIFLGMLLVAELLLAGFFSQLVLLLGSWLRLPLQMVNYLFVVLYGGVSFILVVLRYQILSYFGDFMSMAVVRNLGGGSLADALLYAIDEAIIVAIGTVLAVLAAVLAWRILGKRWGRKALPTDRRFRLRSSRRAVWCLAGLLAIVPAAQSMPAAKKNLSRVTAYALADGLVKMVAPSAAPGLVQFMQQHYREAAADTAPPAISFGARKDNLLLVVAESTRADVIDASVGDQPVTPHWRALGAEGVVGRQYFSHTGFTTSSLKAIFRGSLGAKLPLGDTLFGVLKAQGYQIVVLSGQDESFGDIDQASRSRELADIFFDARSAVDERVFVSASPGSAALSNERLLAEFDRIAERIDWKRPVFLYVNLQAAHFPYYHKAMPKTLVQEPLARHAISSDTRAQLQQTYLNAVAYSDWATGELVKRLRQREVYQRTLVVAAGDHGESLFDDGVLGHGMQVNDTQMNALLVANRPLPEFGRLLGQTDMAAALLRSLGARMTPAAPPPARGDGVLQVVGVMSAPQFLGYRYSDGTRLTVNQNNNEVSAPWLARPLPLNQVQPGSREHGELLRLIRDWKSQ</sequence>
<evidence type="ECO:0000256" key="5">
    <source>
        <dbReference type="ARBA" id="ARBA00023136"/>
    </source>
</evidence>
<dbReference type="GO" id="GO:0016787">
    <property type="term" value="F:hydrolase activity"/>
    <property type="evidence" value="ECO:0007669"/>
    <property type="project" value="UniProtKB-KW"/>
</dbReference>
<dbReference type="AlphaFoldDB" id="A0A6N9HI07"/>
<evidence type="ECO:0000256" key="3">
    <source>
        <dbReference type="ARBA" id="ARBA00022692"/>
    </source>
</evidence>
<accession>A0A6N9HI07</accession>
<evidence type="ECO:0000259" key="7">
    <source>
        <dbReference type="Pfam" id="PF00884"/>
    </source>
</evidence>
<dbReference type="Proteomes" id="UP000448575">
    <property type="component" value="Unassembled WGS sequence"/>
</dbReference>
<keyword evidence="8" id="KW-0808">Transferase</keyword>
<dbReference type="InterPro" id="IPR000917">
    <property type="entry name" value="Sulfatase_N"/>
</dbReference>
<dbReference type="GO" id="GO:0005886">
    <property type="term" value="C:plasma membrane"/>
    <property type="evidence" value="ECO:0007669"/>
    <property type="project" value="UniProtKB-SubCell"/>
</dbReference>
<keyword evidence="2" id="KW-1003">Cell membrane</keyword>
<keyword evidence="8" id="KW-0378">Hydrolase</keyword>
<evidence type="ECO:0000256" key="2">
    <source>
        <dbReference type="ARBA" id="ARBA00022475"/>
    </source>
</evidence>
<feature type="transmembrane region" description="Helical" evidence="6">
    <location>
        <begin position="12"/>
        <end position="31"/>
    </location>
</feature>
<comment type="subcellular location">
    <subcellularLocation>
        <location evidence="1">Cell membrane</location>
        <topology evidence="1">Multi-pass membrane protein</topology>
    </subcellularLocation>
</comment>
<dbReference type="Pfam" id="PF00884">
    <property type="entry name" value="Sulfatase"/>
    <property type="match status" value="1"/>
</dbReference>
<evidence type="ECO:0000256" key="6">
    <source>
        <dbReference type="SAM" id="Phobius"/>
    </source>
</evidence>
<gene>
    <name evidence="8" type="ORF">GTP41_11145</name>
</gene>
<evidence type="ECO:0000313" key="8">
    <source>
        <dbReference type="EMBL" id="MYN02652.1"/>
    </source>
</evidence>
<reference evidence="8 9" key="1">
    <citation type="submission" date="2019-12" db="EMBL/GenBank/DDBJ databases">
        <title>Novel species isolated from a subtropical stream in China.</title>
        <authorList>
            <person name="Lu H."/>
        </authorList>
    </citation>
    <scope>NUCLEOTIDE SEQUENCE [LARGE SCALE GENOMIC DNA]</scope>
    <source>
        <strain evidence="8 9">DS3</strain>
    </source>
</reference>
<protein>
    <submittedName>
        <fullName evidence="8">Sulfatase-like hydrolase/transferase</fullName>
    </submittedName>
</protein>
<dbReference type="GO" id="GO:0016740">
    <property type="term" value="F:transferase activity"/>
    <property type="evidence" value="ECO:0007669"/>
    <property type="project" value="UniProtKB-KW"/>
</dbReference>
<keyword evidence="3 6" id="KW-0812">Transmembrane</keyword>
<feature type="domain" description="Sulfatase N-terminal" evidence="7">
    <location>
        <begin position="264"/>
        <end position="511"/>
    </location>
</feature>
<dbReference type="Gene3D" id="3.40.720.10">
    <property type="entry name" value="Alkaline Phosphatase, subunit A"/>
    <property type="match status" value="1"/>
</dbReference>
<keyword evidence="4 6" id="KW-1133">Transmembrane helix</keyword>
<keyword evidence="9" id="KW-1185">Reference proteome</keyword>